<proteinExistence type="inferred from homology"/>
<dbReference type="Gene3D" id="3.40.109.10">
    <property type="entry name" value="NADH Oxidase"/>
    <property type="match status" value="1"/>
</dbReference>
<evidence type="ECO:0000256" key="1">
    <source>
        <dbReference type="ARBA" id="ARBA00001917"/>
    </source>
</evidence>
<evidence type="ECO:0000256" key="3">
    <source>
        <dbReference type="ARBA" id="ARBA00022630"/>
    </source>
</evidence>
<dbReference type="InterPro" id="IPR029479">
    <property type="entry name" value="Nitroreductase"/>
</dbReference>
<name>A0ABW2DNT7_9BACT</name>
<keyword evidence="3" id="KW-0285">Flavoprotein</keyword>
<comment type="similarity">
    <text evidence="2">Belongs to the nitroreductase family.</text>
</comment>
<keyword evidence="6" id="KW-0560">Oxidoreductase</keyword>
<comment type="caution">
    <text evidence="8">The sequence shown here is derived from an EMBL/GenBank/DDBJ whole genome shotgun (WGS) entry which is preliminary data.</text>
</comment>
<evidence type="ECO:0000259" key="7">
    <source>
        <dbReference type="Pfam" id="PF00881"/>
    </source>
</evidence>
<evidence type="ECO:0000256" key="4">
    <source>
        <dbReference type="ARBA" id="ARBA00022643"/>
    </source>
</evidence>
<dbReference type="InterPro" id="IPR000415">
    <property type="entry name" value="Nitroreductase-like"/>
</dbReference>
<evidence type="ECO:0000313" key="8">
    <source>
        <dbReference type="EMBL" id="MFC6999487.1"/>
    </source>
</evidence>
<dbReference type="PANTHER" id="PTHR43673">
    <property type="entry name" value="NAD(P)H NITROREDUCTASE YDGI-RELATED"/>
    <property type="match status" value="1"/>
</dbReference>
<dbReference type="Proteomes" id="UP001596405">
    <property type="component" value="Unassembled WGS sequence"/>
</dbReference>
<organism evidence="8 9">
    <name type="scientific">Rufibacter roseus</name>
    <dbReference type="NCBI Taxonomy" id="1567108"/>
    <lineage>
        <taxon>Bacteria</taxon>
        <taxon>Pseudomonadati</taxon>
        <taxon>Bacteroidota</taxon>
        <taxon>Cytophagia</taxon>
        <taxon>Cytophagales</taxon>
        <taxon>Hymenobacteraceae</taxon>
        <taxon>Rufibacter</taxon>
    </lineage>
</organism>
<comment type="cofactor">
    <cofactor evidence="1">
        <name>FMN</name>
        <dbReference type="ChEBI" id="CHEBI:58210"/>
    </cofactor>
</comment>
<evidence type="ECO:0000256" key="6">
    <source>
        <dbReference type="ARBA" id="ARBA00023002"/>
    </source>
</evidence>
<evidence type="ECO:0000256" key="5">
    <source>
        <dbReference type="ARBA" id="ARBA00022857"/>
    </source>
</evidence>
<dbReference type="CDD" id="cd02149">
    <property type="entry name" value="NfsB-like"/>
    <property type="match status" value="1"/>
</dbReference>
<sequence>MKLLEDLNWRYATKRMNGELVPQAKLDNILEAIRLSASSMGFQPYNVIVVEDFETRKKIQPAAFNQPQIVEGSHLLIFAAWDPLCEEQVDNYIQNIASERGVGLDTLESFSQSIKNMIKSRTAEENFQWAARQAYIALGTGLVAASAERVDSTPMEGFNPAALDELLGLKEKGLRSVALLALGYRDENADYLAKAKKVRRSKESFFITVA</sequence>
<protein>
    <submittedName>
        <fullName evidence="8">NAD(P)H-dependent oxidoreductase</fullName>
    </submittedName>
</protein>
<dbReference type="RefSeq" id="WP_066625923.1">
    <property type="nucleotide sequence ID" value="NZ_JBHSYQ010000015.1"/>
</dbReference>
<gene>
    <name evidence="8" type="ORF">ACFQHR_17765</name>
</gene>
<dbReference type="PANTHER" id="PTHR43673:SF2">
    <property type="entry name" value="NITROREDUCTASE"/>
    <property type="match status" value="1"/>
</dbReference>
<keyword evidence="4" id="KW-0288">FMN</keyword>
<dbReference type="EMBL" id="JBHSYQ010000015">
    <property type="protein sequence ID" value="MFC6999487.1"/>
    <property type="molecule type" value="Genomic_DNA"/>
</dbReference>
<accession>A0ABW2DNT7</accession>
<evidence type="ECO:0000313" key="9">
    <source>
        <dbReference type="Proteomes" id="UP001596405"/>
    </source>
</evidence>
<feature type="domain" description="Nitroreductase" evidence="7">
    <location>
        <begin position="9"/>
        <end position="184"/>
    </location>
</feature>
<reference evidence="9" key="1">
    <citation type="journal article" date="2019" name="Int. J. Syst. Evol. Microbiol.">
        <title>The Global Catalogue of Microorganisms (GCM) 10K type strain sequencing project: providing services to taxonomists for standard genome sequencing and annotation.</title>
        <authorList>
            <consortium name="The Broad Institute Genomics Platform"/>
            <consortium name="The Broad Institute Genome Sequencing Center for Infectious Disease"/>
            <person name="Wu L."/>
            <person name="Ma J."/>
        </authorList>
    </citation>
    <scope>NUCLEOTIDE SEQUENCE [LARGE SCALE GENOMIC DNA]</scope>
    <source>
        <strain evidence="9">CGMCC 4.7393</strain>
    </source>
</reference>
<dbReference type="SUPFAM" id="SSF55469">
    <property type="entry name" value="FMN-dependent nitroreductase-like"/>
    <property type="match status" value="1"/>
</dbReference>
<evidence type="ECO:0000256" key="2">
    <source>
        <dbReference type="ARBA" id="ARBA00007118"/>
    </source>
</evidence>
<keyword evidence="5" id="KW-0521">NADP</keyword>
<dbReference type="Pfam" id="PF00881">
    <property type="entry name" value="Nitroreductase"/>
    <property type="match status" value="1"/>
</dbReference>
<keyword evidence="9" id="KW-1185">Reference proteome</keyword>
<dbReference type="InterPro" id="IPR033878">
    <property type="entry name" value="NfsB-like"/>
</dbReference>